<protein>
    <submittedName>
        <fullName evidence="6">Autotransporter assembly complex family protein</fullName>
    </submittedName>
</protein>
<evidence type="ECO:0000313" key="7">
    <source>
        <dbReference type="Proteomes" id="UP001589683"/>
    </source>
</evidence>
<evidence type="ECO:0000256" key="4">
    <source>
        <dbReference type="SAM" id="SignalP"/>
    </source>
</evidence>
<proteinExistence type="predicted"/>
<feature type="chain" id="PRO_5045927859" evidence="4">
    <location>
        <begin position="33"/>
        <end position="605"/>
    </location>
</feature>
<comment type="caution">
    <text evidence="6">The sequence shown here is derived from an EMBL/GenBank/DDBJ whole genome shotgun (WGS) entry which is preliminary data.</text>
</comment>
<gene>
    <name evidence="6" type="ORF">ACFFUT_00325</name>
</gene>
<dbReference type="PANTHER" id="PTHR12815:SF42">
    <property type="entry name" value="BACTERIAL SURFACE ANTIGEN (D15) DOMAIN-CONTAINING PROTEIN"/>
    <property type="match status" value="1"/>
</dbReference>
<keyword evidence="3" id="KW-0472">Membrane</keyword>
<feature type="signal peptide" evidence="4">
    <location>
        <begin position="1"/>
        <end position="32"/>
    </location>
</feature>
<dbReference type="EMBL" id="JBHMEA010000006">
    <property type="protein sequence ID" value="MFB9230228.1"/>
    <property type="molecule type" value="Genomic_DNA"/>
</dbReference>
<evidence type="ECO:0000313" key="6">
    <source>
        <dbReference type="EMBL" id="MFB9230228.1"/>
    </source>
</evidence>
<organism evidence="6 7">
    <name type="scientific">Pseudohalocynthiibacter aestuariivivens</name>
    <dbReference type="NCBI Taxonomy" id="1591409"/>
    <lineage>
        <taxon>Bacteria</taxon>
        <taxon>Pseudomonadati</taxon>
        <taxon>Pseudomonadota</taxon>
        <taxon>Alphaproteobacteria</taxon>
        <taxon>Rhodobacterales</taxon>
        <taxon>Paracoccaceae</taxon>
        <taxon>Pseudohalocynthiibacter</taxon>
    </lineage>
</organism>
<name>A0ABV5JBR0_9RHOB</name>
<sequence>MMADFLRSLTRIWQSGAFAVCLAMGFVQPAAALDTVLFETGDVPERVTDVLRETSLILAAQRDGVSAPQDLVAAARADYGRLVAALYTQGRYSGTVNILIDGREAASIPLFQRLTEVRRIEVRIRPGPVFRFGDAQVRPVAWGSELPTGFARGATAYSPLVGDAVSAVIDGWRNIGHAKANIERQSLRADHLSQTLEVDVSVAPGPRLRFGKLLVEGQSNVHTSRIITIAGLPEGAVFSPDDVEAAAIRLRRTGTFRSVALSEAETVGPNNTLDITAAVVDEKPRRYGVGAEISTLEGLLLSGYWFHRNLLGGAERLRIDGEISGIGGETGGTDYSFGARYERPATIGPDTSVFVTIEAERLDEPDFQSDNLGFGVGAHRIFSDTLEGELAIEVRNARVTDTSGIKDFNLLSLPATLIWDKRDNALNPTSGFYLAGELRPFVGFGTTSSGLRIETDARTYRGFGEENRFVLAGRFQLGSVVGPTVIDSPPDYLFYSGGGGTVRGQSYQSLGVNLGGGIRRGGRSFIGLSSELRTSFTEKLGAVAFADAGYVGSGSFYDGNGDWHGGFGLGLRYNTGIGPIRFDVAAPVGGTGNGLQIYVGIGQSF</sequence>
<dbReference type="Pfam" id="PF01103">
    <property type="entry name" value="Omp85"/>
    <property type="match status" value="1"/>
</dbReference>
<comment type="subcellular location">
    <subcellularLocation>
        <location evidence="1">Membrane</location>
    </subcellularLocation>
</comment>
<evidence type="ECO:0000256" key="3">
    <source>
        <dbReference type="ARBA" id="ARBA00023136"/>
    </source>
</evidence>
<keyword evidence="2" id="KW-0812">Transmembrane</keyword>
<keyword evidence="7" id="KW-1185">Reference proteome</keyword>
<evidence type="ECO:0000256" key="2">
    <source>
        <dbReference type="ARBA" id="ARBA00022452"/>
    </source>
</evidence>
<keyword evidence="4" id="KW-0732">Signal</keyword>
<dbReference type="Gene3D" id="3.10.20.310">
    <property type="entry name" value="membrane protein fhac"/>
    <property type="match status" value="1"/>
</dbReference>
<dbReference type="RefSeq" id="WP_246531666.1">
    <property type="nucleotide sequence ID" value="NZ_JAGFNU010000004.1"/>
</dbReference>
<evidence type="ECO:0000256" key="1">
    <source>
        <dbReference type="ARBA" id="ARBA00004370"/>
    </source>
</evidence>
<dbReference type="PANTHER" id="PTHR12815">
    <property type="entry name" value="SORTING AND ASSEMBLY MACHINERY SAMM50 PROTEIN FAMILY MEMBER"/>
    <property type="match status" value="1"/>
</dbReference>
<evidence type="ECO:0000259" key="5">
    <source>
        <dbReference type="Pfam" id="PF01103"/>
    </source>
</evidence>
<accession>A0ABV5JBR0</accession>
<dbReference type="InterPro" id="IPR000184">
    <property type="entry name" value="Bac_surfAg_D15"/>
</dbReference>
<reference evidence="6 7" key="1">
    <citation type="submission" date="2024-09" db="EMBL/GenBank/DDBJ databases">
        <authorList>
            <person name="Sun Q."/>
            <person name="Mori K."/>
        </authorList>
    </citation>
    <scope>NUCLEOTIDE SEQUENCE [LARGE SCALE GENOMIC DNA]</scope>
    <source>
        <strain evidence="6 7">CECT 8726</strain>
    </source>
</reference>
<dbReference type="InterPro" id="IPR039910">
    <property type="entry name" value="D15-like"/>
</dbReference>
<feature type="domain" description="Bacterial surface antigen (D15)" evidence="5">
    <location>
        <begin position="309"/>
        <end position="605"/>
    </location>
</feature>
<keyword evidence="2" id="KW-1134">Transmembrane beta strand</keyword>
<dbReference type="Proteomes" id="UP001589683">
    <property type="component" value="Unassembled WGS sequence"/>
</dbReference>
<dbReference type="Gene3D" id="2.40.160.50">
    <property type="entry name" value="membrane protein fhac: a member of the omp85/tpsb transporter family"/>
    <property type="match status" value="1"/>
</dbReference>